<dbReference type="GO" id="GO:0016922">
    <property type="term" value="F:nuclear receptor binding"/>
    <property type="evidence" value="ECO:0007669"/>
    <property type="project" value="TreeGrafter"/>
</dbReference>
<dbReference type="Gene3D" id="4.10.280.10">
    <property type="entry name" value="Helix-loop-helix DNA-binding domain"/>
    <property type="match status" value="1"/>
</dbReference>
<feature type="compositionally biased region" description="Low complexity" evidence="1">
    <location>
        <begin position="474"/>
        <end position="489"/>
    </location>
</feature>
<evidence type="ECO:0000313" key="3">
    <source>
        <dbReference type="EMBL" id="PVD32193.1"/>
    </source>
</evidence>
<feature type="compositionally biased region" description="Polar residues" evidence="1">
    <location>
        <begin position="759"/>
        <end position="768"/>
    </location>
</feature>
<dbReference type="EMBL" id="PZQS01000004">
    <property type="protein sequence ID" value="PVD32193.1"/>
    <property type="molecule type" value="Genomic_DNA"/>
</dbReference>
<evidence type="ECO:0000313" key="4">
    <source>
        <dbReference type="Proteomes" id="UP000245119"/>
    </source>
</evidence>
<feature type="compositionally biased region" description="Polar residues" evidence="1">
    <location>
        <begin position="517"/>
        <end position="526"/>
    </location>
</feature>
<organism evidence="3 4">
    <name type="scientific">Pomacea canaliculata</name>
    <name type="common">Golden apple snail</name>
    <dbReference type="NCBI Taxonomy" id="400727"/>
    <lineage>
        <taxon>Eukaryota</taxon>
        <taxon>Metazoa</taxon>
        <taxon>Spiralia</taxon>
        <taxon>Lophotrochozoa</taxon>
        <taxon>Mollusca</taxon>
        <taxon>Gastropoda</taxon>
        <taxon>Caenogastropoda</taxon>
        <taxon>Architaenioglossa</taxon>
        <taxon>Ampullarioidea</taxon>
        <taxon>Ampullariidae</taxon>
        <taxon>Pomacea</taxon>
    </lineage>
</organism>
<accession>A0A2T7PFJ8</accession>
<dbReference type="Gene3D" id="3.30.450.20">
    <property type="entry name" value="PAS domain"/>
    <property type="match status" value="2"/>
</dbReference>
<dbReference type="GO" id="GO:0045944">
    <property type="term" value="P:positive regulation of transcription by RNA polymerase II"/>
    <property type="evidence" value="ECO:0007669"/>
    <property type="project" value="TreeGrafter"/>
</dbReference>
<keyword evidence="4" id="KW-1185">Reference proteome</keyword>
<feature type="compositionally biased region" description="Pro residues" evidence="1">
    <location>
        <begin position="612"/>
        <end position="622"/>
    </location>
</feature>
<feature type="region of interest" description="Disordered" evidence="1">
    <location>
        <begin position="517"/>
        <end position="639"/>
    </location>
</feature>
<feature type="region of interest" description="Disordered" evidence="1">
    <location>
        <begin position="668"/>
        <end position="786"/>
    </location>
</feature>
<feature type="region of interest" description="Disordered" evidence="1">
    <location>
        <begin position="1459"/>
        <end position="1478"/>
    </location>
</feature>
<dbReference type="InterPro" id="IPR017426">
    <property type="entry name" value="Nuclear_rcpt_coactivator"/>
</dbReference>
<dbReference type="GO" id="GO:0003713">
    <property type="term" value="F:transcription coactivator activity"/>
    <property type="evidence" value="ECO:0007669"/>
    <property type="project" value="InterPro"/>
</dbReference>
<dbReference type="Proteomes" id="UP000245119">
    <property type="component" value="Linkage Group LG4"/>
</dbReference>
<reference evidence="3 4" key="1">
    <citation type="submission" date="2018-04" db="EMBL/GenBank/DDBJ databases">
        <title>The genome of golden apple snail Pomacea canaliculata provides insight into stress tolerance and invasive adaptation.</title>
        <authorList>
            <person name="Liu C."/>
            <person name="Liu B."/>
            <person name="Ren Y."/>
            <person name="Zhang Y."/>
            <person name="Wang H."/>
            <person name="Li S."/>
            <person name="Jiang F."/>
            <person name="Yin L."/>
            <person name="Zhang G."/>
            <person name="Qian W."/>
            <person name="Fan W."/>
        </authorList>
    </citation>
    <scope>NUCLEOTIDE SEQUENCE [LARGE SCALE GENOMIC DNA]</scope>
    <source>
        <strain evidence="3">SZHN2017</strain>
        <tissue evidence="3">Muscle</tissue>
    </source>
</reference>
<feature type="compositionally biased region" description="Low complexity" evidence="1">
    <location>
        <begin position="890"/>
        <end position="904"/>
    </location>
</feature>
<feature type="region of interest" description="Disordered" evidence="1">
    <location>
        <begin position="980"/>
        <end position="1023"/>
    </location>
</feature>
<evidence type="ECO:0000259" key="2">
    <source>
        <dbReference type="Pfam" id="PF23172"/>
    </source>
</evidence>
<feature type="compositionally biased region" description="Low complexity" evidence="1">
    <location>
        <begin position="1467"/>
        <end position="1478"/>
    </location>
</feature>
<feature type="region of interest" description="Disordered" evidence="1">
    <location>
        <begin position="818"/>
        <end position="840"/>
    </location>
</feature>
<feature type="compositionally biased region" description="Low complexity" evidence="1">
    <location>
        <begin position="540"/>
        <end position="553"/>
    </location>
</feature>
<comment type="caution">
    <text evidence="3">The sequence shown here is derived from an EMBL/GenBank/DDBJ whole genome shotgun (WGS) entry which is preliminary data.</text>
</comment>
<dbReference type="GO" id="GO:0046983">
    <property type="term" value="F:protein dimerization activity"/>
    <property type="evidence" value="ECO:0007669"/>
    <property type="project" value="InterPro"/>
</dbReference>
<gene>
    <name evidence="3" type="ORF">C0Q70_07622</name>
</gene>
<dbReference type="GO" id="GO:0005634">
    <property type="term" value="C:nucleus"/>
    <property type="evidence" value="ECO:0007669"/>
    <property type="project" value="InterPro"/>
</dbReference>
<dbReference type="Pfam" id="PF23172">
    <property type="entry name" value="bHLH_NCOA"/>
    <property type="match status" value="1"/>
</dbReference>
<sequence length="1539" mass="161908">MYMIYVKGKITGEKRDPDNLCIEELAELISASIADMNAFPGKPEKSNVLQETVVSQLQQISKPGPTDSRSSEAVQQSQVSSSKPSIVANEILGSLLLEALEGFLFVVNSQGKVEFVSENVVQYLKYSQMATYKSAGGYQASCGTTCIPCNFAGEEDEDVEVKQTYVSQYESMYITAILQPYLGHKFSDAHSESDNQTCLVCIARRVPMIEKVNTMVNNEAYTTKCDLTGKILDFEAREVESESELKGLAGTSLLKYLSNQSSISSSHNLHPALAFIGIPNSPSLPFNMVSAMSSPSSTMGLNMGMGNLGPLANNSMGSIGGNTGNSMDSISDLDFFTPSDWEQVNALISMSGGGVSLPASENLGVYSSNMTGNGVSGGAVSSGNSVSNMQTFTTTNSWGGVAPMKSAANTPANSTGSSSLQLALLGNQSLANMTSANINNTVGISNTTSISMNGKPHPGVLAHLQRSNSTSFEGQKSPSFSPGPGGTPRSAVTFNMPVPGQRQPGGLIGYPSQRSPVSGVMQNRSHGGQFGMGFQRKTMSPLLSPQPGLSSSPVWGRSPSAMGGPDFGGHGGPGSVGSMSQASPLQALQSMDSQTSSALDILSPSPRGSHDPPFPPPTPPFDASPGGVGGGTGGADLRQRPGKLCQLLTQNTSLEQLGPRSLLMSGAVQRSGSNRSAMASPGLGKSGLKSPEEQLHQSPTPGPGQSPPEKPQSTSNEDGEVILSGQATEAEKKDNFILKKLLSQEEDSDPPTIMDHEISSSPQTTGPGTNDCDRNMDKNEAEPKKTTNVLLKQLLSDENKQDRVVGGLEMRIKLEMDIEKSGLNRSQMSTSLGEGDSQKSQGELLHQLLQEDRNADGVAITSAPAESTSQDQEISGSRSRHESGQQEPQSTTSHPLVPSPSHLPHMSRHPSGSMGLGTQLHNTQLFHDLADTSGRASNSVFASSSSASCLKQQDSIIQNKNLDTLLNSLWERDTESPAIRDIHRQSKKRKASASDVDSTEMDTEPSTSGGSSGGPGGNVEASSRLSQKNALLAQLLSKKAAKETVVNTHLTVNPVGVPQQRIPRNLNEKLVTIKGGGRSTSVDKATEAGGVASMMSTGTVSGTSKMANPHDNPRTNPNTPFPGNTSAGGMGGGMGDGPRGFSSAYGNSLGSGVTSMDLSEDNVTSQLEQFQHFFSDSMGPMATDSASSDSTDPLLQQILQQAADLEEDLSSGNYSAPDMGSVAPPVSTQPLDMSQEEQNMLAQLEQLISDGSLQGVDSLLGIAGLTNTPGVGSVGGGMDSQTAGLSSSVGIGDGVPGVLTTSLNEQMAIDEIQRQLMNDDPLSSSGAPGMGPMVLQNAGGAGMYSPGPAMSPMMMGSRGAVAAAGATGVPRAHPNMMNLVQRPFASQIPPQQVNQQAALSPGQQQSPTMFAPQGLQPQSPQFPQPRAPLASALQAAPQVFPRTSSQVRQNLLLHQKNRAMEKRQRQNQHQHQQAQDCQRALQHRLQQQQLGSQQFNQQFPQPNMAALDTGTSTSQFPENLRDLMNTGHAPNVTLPIQRY</sequence>
<feature type="compositionally biased region" description="Gly residues" evidence="1">
    <location>
        <begin position="565"/>
        <end position="575"/>
    </location>
</feature>
<feature type="region of interest" description="Disordered" evidence="1">
    <location>
        <begin position="1103"/>
        <end position="1146"/>
    </location>
</feature>
<feature type="compositionally biased region" description="Polar residues" evidence="1">
    <location>
        <begin position="1390"/>
        <end position="1408"/>
    </location>
</feature>
<feature type="domain" description="Nuclear receptor coactivator 1-3 bHLH" evidence="2">
    <location>
        <begin position="13"/>
        <end position="53"/>
    </location>
</feature>
<dbReference type="InterPro" id="IPR056193">
    <property type="entry name" value="bHLH_NCOA1-3"/>
</dbReference>
<protein>
    <recommendedName>
        <fullName evidence="2">Nuclear receptor coactivator 1-3 bHLH domain-containing protein</fullName>
    </recommendedName>
</protein>
<dbReference type="PANTHER" id="PTHR10684">
    <property type="entry name" value="NUCLEAR RECEPTOR COACTIVATOR"/>
    <property type="match status" value="1"/>
</dbReference>
<feature type="compositionally biased region" description="Polar residues" evidence="1">
    <location>
        <begin position="864"/>
        <end position="877"/>
    </location>
</feature>
<dbReference type="GO" id="GO:0032870">
    <property type="term" value="P:cellular response to hormone stimulus"/>
    <property type="evidence" value="ECO:0007669"/>
    <property type="project" value="TreeGrafter"/>
</dbReference>
<evidence type="ECO:0000256" key="1">
    <source>
        <dbReference type="SAM" id="MobiDB-lite"/>
    </source>
</evidence>
<feature type="compositionally biased region" description="Polar residues" evidence="1">
    <location>
        <begin position="668"/>
        <end position="677"/>
    </location>
</feature>
<feature type="compositionally biased region" description="Pro residues" evidence="1">
    <location>
        <begin position="700"/>
        <end position="710"/>
    </location>
</feature>
<feature type="region of interest" description="Disordered" evidence="1">
    <location>
        <begin position="862"/>
        <end position="918"/>
    </location>
</feature>
<feature type="compositionally biased region" description="Gly residues" evidence="1">
    <location>
        <begin position="1126"/>
        <end position="1138"/>
    </location>
</feature>
<feature type="region of interest" description="Disordered" evidence="1">
    <location>
        <begin position="1390"/>
        <end position="1429"/>
    </location>
</feature>
<proteinExistence type="predicted"/>
<dbReference type="OrthoDB" id="10035882at2759"/>
<dbReference type="STRING" id="400727.A0A2T7PFJ8"/>
<dbReference type="InterPro" id="IPR036638">
    <property type="entry name" value="HLH_DNA-bd_sf"/>
</dbReference>
<feature type="compositionally biased region" description="Polar residues" evidence="1">
    <location>
        <begin position="578"/>
        <end position="598"/>
    </location>
</feature>
<name>A0A2T7PFJ8_POMCA</name>
<dbReference type="PANTHER" id="PTHR10684:SF4">
    <property type="entry name" value="TAIMAN, ISOFORM G"/>
    <property type="match status" value="1"/>
</dbReference>
<feature type="compositionally biased region" description="Polar residues" evidence="1">
    <location>
        <begin position="823"/>
        <end position="832"/>
    </location>
</feature>
<feature type="compositionally biased region" description="Basic and acidic residues" evidence="1">
    <location>
        <begin position="771"/>
        <end position="785"/>
    </location>
</feature>
<feature type="compositionally biased region" description="Polar residues" evidence="1">
    <location>
        <begin position="1114"/>
        <end position="1125"/>
    </location>
</feature>
<feature type="region of interest" description="Disordered" evidence="1">
    <location>
        <begin position="468"/>
        <end position="489"/>
    </location>
</feature>